<dbReference type="AlphaFoldDB" id="A0A4Y2V751"/>
<name>A0A4Y2V751_ARAVE</name>
<evidence type="ECO:0000313" key="3">
    <source>
        <dbReference type="Proteomes" id="UP000499080"/>
    </source>
</evidence>
<proteinExistence type="predicted"/>
<comment type="caution">
    <text evidence="2">The sequence shown here is derived from an EMBL/GenBank/DDBJ whole genome shotgun (WGS) entry which is preliminary data.</text>
</comment>
<organism evidence="2 3">
    <name type="scientific">Araneus ventricosus</name>
    <name type="common">Orbweaver spider</name>
    <name type="synonym">Epeira ventricosa</name>
    <dbReference type="NCBI Taxonomy" id="182803"/>
    <lineage>
        <taxon>Eukaryota</taxon>
        <taxon>Metazoa</taxon>
        <taxon>Ecdysozoa</taxon>
        <taxon>Arthropoda</taxon>
        <taxon>Chelicerata</taxon>
        <taxon>Arachnida</taxon>
        <taxon>Araneae</taxon>
        <taxon>Araneomorphae</taxon>
        <taxon>Entelegynae</taxon>
        <taxon>Araneoidea</taxon>
        <taxon>Araneidae</taxon>
        <taxon>Araneus</taxon>
    </lineage>
</organism>
<accession>A0A4Y2V751</accession>
<sequence>MTSSHMKMSRCQRHPDASNPAKDIQMLRTPDGAPAALPEDVRMPETCLMFPAGTSVIVIQKYTTPFDDRDNLLRIIPEQSTDSLWKGDHLSCQSDVVEWTADLCGANPQSHSEPHRTLYPIVHPSYTVMHRPHVIRDNIQIHFCHGQSRF</sequence>
<dbReference type="EMBL" id="BGPR01044354">
    <property type="protein sequence ID" value="GBO21109.1"/>
    <property type="molecule type" value="Genomic_DNA"/>
</dbReference>
<gene>
    <name evidence="2" type="ORF">AVEN_61954_1</name>
</gene>
<keyword evidence="3" id="KW-1185">Reference proteome</keyword>
<evidence type="ECO:0000256" key="1">
    <source>
        <dbReference type="SAM" id="MobiDB-lite"/>
    </source>
</evidence>
<evidence type="ECO:0000313" key="2">
    <source>
        <dbReference type="EMBL" id="GBO21109.1"/>
    </source>
</evidence>
<reference evidence="2 3" key="1">
    <citation type="journal article" date="2019" name="Sci. Rep.">
        <title>Orb-weaving spider Araneus ventricosus genome elucidates the spidroin gene catalogue.</title>
        <authorList>
            <person name="Kono N."/>
            <person name="Nakamura H."/>
            <person name="Ohtoshi R."/>
            <person name="Moran D.A.P."/>
            <person name="Shinohara A."/>
            <person name="Yoshida Y."/>
            <person name="Fujiwara M."/>
            <person name="Mori M."/>
            <person name="Tomita M."/>
            <person name="Arakawa K."/>
        </authorList>
    </citation>
    <scope>NUCLEOTIDE SEQUENCE [LARGE SCALE GENOMIC DNA]</scope>
</reference>
<feature type="region of interest" description="Disordered" evidence="1">
    <location>
        <begin position="1"/>
        <end position="25"/>
    </location>
</feature>
<protein>
    <submittedName>
        <fullName evidence="2">Uncharacterized protein</fullName>
    </submittedName>
</protein>
<dbReference type="Proteomes" id="UP000499080">
    <property type="component" value="Unassembled WGS sequence"/>
</dbReference>